<accession>A0A8T0ZM53</accession>
<organism evidence="2 3">
    <name type="scientific">Phytophthora cactorum</name>
    <dbReference type="NCBI Taxonomy" id="29920"/>
    <lineage>
        <taxon>Eukaryota</taxon>
        <taxon>Sar</taxon>
        <taxon>Stramenopiles</taxon>
        <taxon>Oomycota</taxon>
        <taxon>Peronosporomycetes</taxon>
        <taxon>Peronosporales</taxon>
        <taxon>Peronosporaceae</taxon>
        <taxon>Phytophthora</taxon>
    </lineage>
</organism>
<reference evidence="2" key="1">
    <citation type="submission" date="2018-10" db="EMBL/GenBank/DDBJ databases">
        <title>Effector identification in a new, highly contiguous assembly of the strawberry crown rot pathogen Phytophthora cactorum.</title>
        <authorList>
            <person name="Armitage A.D."/>
            <person name="Nellist C.F."/>
            <person name="Bates H."/>
            <person name="Vickerstaff R.J."/>
            <person name="Harrison R.J."/>
        </authorList>
    </citation>
    <scope>NUCLEOTIDE SEQUENCE</scope>
    <source>
        <strain evidence="2">4032</strain>
    </source>
</reference>
<protein>
    <recommendedName>
        <fullName evidence="1">Rhamnogalacturonan lyase family 11 C-terminal domain-containing protein</fullName>
    </recommendedName>
</protein>
<dbReference type="PANTHER" id="PTHR43118">
    <property type="entry name" value="RHAMNOGALACTURONAN LYASE (EUROFUNG)"/>
    <property type="match status" value="1"/>
</dbReference>
<name>A0A8T0ZM53_9STRA</name>
<feature type="non-terminal residue" evidence="2">
    <location>
        <position position="186"/>
    </location>
</feature>
<evidence type="ECO:0000313" key="2">
    <source>
        <dbReference type="EMBL" id="KAG2864159.1"/>
    </source>
</evidence>
<dbReference type="Pfam" id="PF21348">
    <property type="entry name" value="RGL11_C"/>
    <property type="match status" value="1"/>
</dbReference>
<evidence type="ECO:0000259" key="1">
    <source>
        <dbReference type="Pfam" id="PF21348"/>
    </source>
</evidence>
<dbReference type="EMBL" id="RCMI01005193">
    <property type="protein sequence ID" value="KAG2864159.1"/>
    <property type="molecule type" value="Genomic_DNA"/>
</dbReference>
<dbReference type="Proteomes" id="UP000774804">
    <property type="component" value="Unassembled WGS sequence"/>
</dbReference>
<proteinExistence type="predicted"/>
<dbReference type="InterPro" id="IPR049366">
    <property type="entry name" value="RGL11_C"/>
</dbReference>
<dbReference type="AlphaFoldDB" id="A0A8T0ZM53"/>
<sequence>MWSPNNGKDNSQSGYTGIVYMDAYKLDGTRLWRINMGPNIRAGAHYSPFLVYDFDGDGRAELMMRTADGTVDGQGKVIGDANADHRNSSGYVLLGDEFLTVFDGETGAALDTVEYDPPRGDVASWGDGYGNRVDRFLAAVAYLDGEHPSAMFSRGYYTRTVLASYNFRDGKLSKVWRFDSNDDGYG</sequence>
<dbReference type="PANTHER" id="PTHR43118:SF1">
    <property type="entry name" value="RHAMNOGALACTURONAN LYASE (EUROFUNG)"/>
    <property type="match status" value="1"/>
</dbReference>
<dbReference type="InterPro" id="IPR034641">
    <property type="entry name" value="RGL11"/>
</dbReference>
<gene>
    <name evidence="2" type="ORF">PC115_g25567</name>
</gene>
<feature type="domain" description="Rhamnogalacturonan lyase family 11 C-terminal" evidence="1">
    <location>
        <begin position="1"/>
        <end position="184"/>
    </location>
</feature>
<comment type="caution">
    <text evidence="2">The sequence shown here is derived from an EMBL/GenBank/DDBJ whole genome shotgun (WGS) entry which is preliminary data.</text>
</comment>
<evidence type="ECO:0000313" key="3">
    <source>
        <dbReference type="Proteomes" id="UP000774804"/>
    </source>
</evidence>